<sequence length="400" mass="44701">MDTNFRIDSKLSDDDLRAQIEAACQRMEATFDEGFYSKVTVVRHWSKHNPTLSGKIARPSAYRWYLRRELFKLARRGAEITISESRKRVDLSSPKLLELLDETDFDLTRKKVFLFGPERSELSIARLEHYTGTHAEDFQRYVLLTNYQMHMEAFSQRFAGCVGPSRVDVQMPALHFRKPDNCGVSIVNIGVGPSNAKNLTDHLAVLRPDAMLMVGHCAGVRNHQEIGDFVLASGYMRGDHILDELLPPSVPIMPSFQLNRALATVLDDSGLPYRTGTVYTTADRNWELTLRRTMEHLRDSRAIAVDMESATVAANGFRYRIPSATLLCVSDKPLHGQPKLPGEAKAFYNDSKKQHIEIAASAIESIQQKYPGGLPNGDIRGPGEALLGGPVAWDDDATDG</sequence>
<feature type="domain" description="Nucleoside phosphorylase" evidence="1">
    <location>
        <begin position="181"/>
        <end position="363"/>
    </location>
</feature>
<evidence type="ECO:0000313" key="2">
    <source>
        <dbReference type="EMBL" id="TWU50917.1"/>
    </source>
</evidence>
<dbReference type="PANTHER" id="PTHR43691">
    <property type="entry name" value="URIDINE PHOSPHORYLASE"/>
    <property type="match status" value="1"/>
</dbReference>
<dbReference type="Gene3D" id="3.40.50.1580">
    <property type="entry name" value="Nucleoside phosphorylase domain"/>
    <property type="match status" value="1"/>
</dbReference>
<dbReference type="EC" id="3.2.2.4" evidence="2"/>
<name>A0A5C6ES39_9BACT</name>
<dbReference type="EMBL" id="SJPW01000005">
    <property type="protein sequence ID" value="TWU50917.1"/>
    <property type="molecule type" value="Genomic_DNA"/>
</dbReference>
<evidence type="ECO:0000259" key="1">
    <source>
        <dbReference type="Pfam" id="PF01048"/>
    </source>
</evidence>
<dbReference type="InterPro" id="IPR000845">
    <property type="entry name" value="Nucleoside_phosphorylase_d"/>
</dbReference>
<dbReference type="OrthoDB" id="7945729at2"/>
<dbReference type="AlphaFoldDB" id="A0A5C6ES39"/>
<dbReference type="GO" id="GO:0008714">
    <property type="term" value="F:AMP nucleosidase activity"/>
    <property type="evidence" value="ECO:0007669"/>
    <property type="project" value="UniProtKB-EC"/>
</dbReference>
<dbReference type="RefSeq" id="WP_146459586.1">
    <property type="nucleotide sequence ID" value="NZ_SJPW01000005.1"/>
</dbReference>
<keyword evidence="3" id="KW-1185">Reference proteome</keyword>
<accession>A0A5C6ES39</accession>
<reference evidence="2 3" key="1">
    <citation type="submission" date="2019-02" db="EMBL/GenBank/DDBJ databases">
        <title>Deep-cultivation of Planctomycetes and their phenomic and genomic characterization uncovers novel biology.</title>
        <authorList>
            <person name="Wiegand S."/>
            <person name="Jogler M."/>
            <person name="Boedeker C."/>
            <person name="Pinto D."/>
            <person name="Vollmers J."/>
            <person name="Rivas-Marin E."/>
            <person name="Kohn T."/>
            <person name="Peeters S.H."/>
            <person name="Heuer A."/>
            <person name="Rast P."/>
            <person name="Oberbeckmann S."/>
            <person name="Bunk B."/>
            <person name="Jeske O."/>
            <person name="Meyerdierks A."/>
            <person name="Storesund J.E."/>
            <person name="Kallscheuer N."/>
            <person name="Luecker S."/>
            <person name="Lage O.M."/>
            <person name="Pohl T."/>
            <person name="Merkel B.J."/>
            <person name="Hornburger P."/>
            <person name="Mueller R.-W."/>
            <person name="Bruemmer F."/>
            <person name="Labrenz M."/>
            <person name="Spormann A.M."/>
            <person name="Op Den Camp H."/>
            <person name="Overmann J."/>
            <person name="Amann R."/>
            <person name="Jetten M.S.M."/>
            <person name="Mascher T."/>
            <person name="Medema M.H."/>
            <person name="Devos D.P."/>
            <person name="Kaster A.-K."/>
            <person name="Ovreas L."/>
            <person name="Rohde M."/>
            <person name="Galperin M.Y."/>
            <person name="Jogler C."/>
        </authorList>
    </citation>
    <scope>NUCLEOTIDE SEQUENCE [LARGE SCALE GENOMIC DNA]</scope>
    <source>
        <strain evidence="2 3">Poly51</strain>
    </source>
</reference>
<dbReference type="InterPro" id="IPR047039">
    <property type="entry name" value="AMN_phosphorylase"/>
</dbReference>
<dbReference type="GO" id="GO:0009116">
    <property type="term" value="P:nucleoside metabolic process"/>
    <property type="evidence" value="ECO:0007669"/>
    <property type="project" value="InterPro"/>
</dbReference>
<organism evidence="2 3">
    <name type="scientific">Rubripirellula tenax</name>
    <dbReference type="NCBI Taxonomy" id="2528015"/>
    <lineage>
        <taxon>Bacteria</taxon>
        <taxon>Pseudomonadati</taxon>
        <taxon>Planctomycetota</taxon>
        <taxon>Planctomycetia</taxon>
        <taxon>Pirellulales</taxon>
        <taxon>Pirellulaceae</taxon>
        <taxon>Rubripirellula</taxon>
    </lineage>
</organism>
<keyword evidence="2" id="KW-0378">Hydrolase</keyword>
<dbReference type="Pfam" id="PF01048">
    <property type="entry name" value="PNP_UDP_1"/>
    <property type="match status" value="1"/>
</dbReference>
<keyword evidence="2" id="KW-0326">Glycosidase</keyword>
<dbReference type="InterPro" id="IPR035994">
    <property type="entry name" value="Nucleoside_phosphorylase_sf"/>
</dbReference>
<comment type="caution">
    <text evidence="2">The sequence shown here is derived from an EMBL/GenBank/DDBJ whole genome shotgun (WGS) entry which is preliminary data.</text>
</comment>
<protein>
    <submittedName>
        <fullName evidence="2">AMP nucleosidase</fullName>
        <ecNumber evidence="2">3.2.2.4</ecNumber>
    </submittedName>
</protein>
<dbReference type="SUPFAM" id="SSF53167">
    <property type="entry name" value="Purine and uridine phosphorylases"/>
    <property type="match status" value="1"/>
</dbReference>
<dbReference type="GO" id="GO:0005829">
    <property type="term" value="C:cytosol"/>
    <property type="evidence" value="ECO:0007669"/>
    <property type="project" value="TreeGrafter"/>
</dbReference>
<dbReference type="Proteomes" id="UP000318288">
    <property type="component" value="Unassembled WGS sequence"/>
</dbReference>
<proteinExistence type="predicted"/>
<dbReference type="CDD" id="cd17762">
    <property type="entry name" value="AMN"/>
    <property type="match status" value="1"/>
</dbReference>
<evidence type="ECO:0000313" key="3">
    <source>
        <dbReference type="Proteomes" id="UP000318288"/>
    </source>
</evidence>
<gene>
    <name evidence="2" type="primary">amn</name>
    <name evidence="2" type="ORF">Poly51_42100</name>
</gene>
<dbReference type="PANTHER" id="PTHR43691:SF6">
    <property type="entry name" value="AMP NUCLEOSIDASE"/>
    <property type="match status" value="1"/>
</dbReference>